<dbReference type="EMBL" id="JADCNM010000013">
    <property type="protein sequence ID" value="KAG0456057.1"/>
    <property type="molecule type" value="Genomic_DNA"/>
</dbReference>
<dbReference type="OrthoDB" id="1425945at2759"/>
<evidence type="ECO:0000256" key="1">
    <source>
        <dbReference type="SAM" id="MobiDB-lite"/>
    </source>
</evidence>
<dbReference type="AlphaFoldDB" id="A0A835PTY1"/>
<dbReference type="PANTHER" id="PTHR31263">
    <property type="entry name" value="CELLULASE FAMILY PROTEIN (AFU_ORTHOLOGUE AFUA_5G14560)"/>
    <property type="match status" value="1"/>
</dbReference>
<evidence type="ECO:0000313" key="2">
    <source>
        <dbReference type="EMBL" id="KAG0456057.1"/>
    </source>
</evidence>
<comment type="caution">
    <text evidence="2">The sequence shown here is derived from an EMBL/GenBank/DDBJ whole genome shotgun (WGS) entry which is preliminary data.</text>
</comment>
<feature type="compositionally biased region" description="Polar residues" evidence="1">
    <location>
        <begin position="39"/>
        <end position="54"/>
    </location>
</feature>
<dbReference type="PANTHER" id="PTHR31263:SF44">
    <property type="entry name" value="OS04G0481200 PROTEIN"/>
    <property type="match status" value="1"/>
</dbReference>
<reference evidence="2 3" key="1">
    <citation type="journal article" date="2020" name="Nat. Food">
        <title>A phased Vanilla planifolia genome enables genetic improvement of flavour and production.</title>
        <authorList>
            <person name="Hasing T."/>
            <person name="Tang H."/>
            <person name="Brym M."/>
            <person name="Khazi F."/>
            <person name="Huang T."/>
            <person name="Chambers A.H."/>
        </authorList>
    </citation>
    <scope>NUCLEOTIDE SEQUENCE [LARGE SCALE GENOMIC DNA]</scope>
    <source>
        <tissue evidence="2">Leaf</tissue>
    </source>
</reference>
<name>A0A835PTY1_VANPL</name>
<evidence type="ECO:0000313" key="3">
    <source>
        <dbReference type="Proteomes" id="UP000639772"/>
    </source>
</evidence>
<organism evidence="2 3">
    <name type="scientific">Vanilla planifolia</name>
    <name type="common">Vanilla</name>
    <dbReference type="NCBI Taxonomy" id="51239"/>
    <lineage>
        <taxon>Eukaryota</taxon>
        <taxon>Viridiplantae</taxon>
        <taxon>Streptophyta</taxon>
        <taxon>Embryophyta</taxon>
        <taxon>Tracheophyta</taxon>
        <taxon>Spermatophyta</taxon>
        <taxon>Magnoliopsida</taxon>
        <taxon>Liliopsida</taxon>
        <taxon>Asparagales</taxon>
        <taxon>Orchidaceae</taxon>
        <taxon>Vanilloideae</taxon>
        <taxon>Vanilleae</taxon>
        <taxon>Vanilla</taxon>
    </lineage>
</organism>
<gene>
    <name evidence="2" type="ORF">HPP92_023845</name>
</gene>
<proteinExistence type="predicted"/>
<protein>
    <submittedName>
        <fullName evidence="2">Uncharacterized protein</fullName>
    </submittedName>
</protein>
<dbReference type="Proteomes" id="UP000639772">
    <property type="component" value="Chromosome 13"/>
</dbReference>
<feature type="region of interest" description="Disordered" evidence="1">
    <location>
        <begin position="15"/>
        <end position="67"/>
    </location>
</feature>
<accession>A0A835PTY1</accession>
<sequence>MATMFNDTANVVGMSLRNELRGPKQNVNDWYKGRGRGSAGQTKCSRDTLWSQLRQRPKLPINKSQSR</sequence>